<evidence type="ECO:0000313" key="2">
    <source>
        <dbReference type="EnsemblMetazoa" id="AATE014047-PA.1"/>
    </source>
</evidence>
<feature type="region of interest" description="Disordered" evidence="1">
    <location>
        <begin position="55"/>
        <end position="81"/>
    </location>
</feature>
<name>A0A182J9R7_ANOAO</name>
<feature type="compositionally biased region" description="Low complexity" evidence="1">
    <location>
        <begin position="56"/>
        <end position="72"/>
    </location>
</feature>
<accession>A0A182J9R7</accession>
<dbReference type="EnsemblMetazoa" id="AATE014047-RA">
    <property type="protein sequence ID" value="AATE014047-PA.1"/>
    <property type="gene ID" value="AATE014047"/>
</dbReference>
<dbReference type="VEuPathDB" id="VectorBase:AATE014047"/>
<dbReference type="AlphaFoldDB" id="A0A182J9R7"/>
<reference evidence="2" key="1">
    <citation type="submission" date="2022-08" db="UniProtKB">
        <authorList>
            <consortium name="EnsemblMetazoa"/>
        </authorList>
    </citation>
    <scope>IDENTIFICATION</scope>
    <source>
        <strain evidence="2">EBRO</strain>
    </source>
</reference>
<protein>
    <submittedName>
        <fullName evidence="2">Uncharacterized protein</fullName>
    </submittedName>
</protein>
<evidence type="ECO:0000256" key="1">
    <source>
        <dbReference type="SAM" id="MobiDB-lite"/>
    </source>
</evidence>
<sequence length="281" mass="30768">MLNLFSTCVPLDKLERERQTAGQRGHPPDAVRSSVGSLLLLLLLVTSRRWLLSHETAGSSTGSTRATRASTGPTGTHHAGTSAWATVRARHAAHEVAYHWDRSRVIHGSSCIGEKPDINTARVICKPNRKTVGWGGGYTGGNGEQLTGSAERHRSRARVAAEEGRIVRMERWATVAEVELAVRREVREAGLVQAAGRQVHREAAHLPSATEERPPAHAGQLLQPSFFRALILKPNLPEAGRNDTLLGKHDAEQFLFTTRADAESRRSFAVWHQTENPPSGF</sequence>
<organism evidence="2">
    <name type="scientific">Anopheles atroparvus</name>
    <name type="common">European mosquito</name>
    <dbReference type="NCBI Taxonomy" id="41427"/>
    <lineage>
        <taxon>Eukaryota</taxon>
        <taxon>Metazoa</taxon>
        <taxon>Ecdysozoa</taxon>
        <taxon>Arthropoda</taxon>
        <taxon>Hexapoda</taxon>
        <taxon>Insecta</taxon>
        <taxon>Pterygota</taxon>
        <taxon>Neoptera</taxon>
        <taxon>Endopterygota</taxon>
        <taxon>Diptera</taxon>
        <taxon>Nematocera</taxon>
        <taxon>Culicoidea</taxon>
        <taxon>Culicidae</taxon>
        <taxon>Anophelinae</taxon>
        <taxon>Anopheles</taxon>
    </lineage>
</organism>
<proteinExistence type="predicted"/>